<keyword evidence="1" id="KW-0812">Transmembrane</keyword>
<keyword evidence="1" id="KW-0472">Membrane</keyword>
<organism evidence="3 4">
    <name type="scientific">Steinernema carpocapsae</name>
    <name type="common">Entomopathogenic nematode</name>
    <dbReference type="NCBI Taxonomy" id="34508"/>
    <lineage>
        <taxon>Eukaryota</taxon>
        <taxon>Metazoa</taxon>
        <taxon>Ecdysozoa</taxon>
        <taxon>Nematoda</taxon>
        <taxon>Chromadorea</taxon>
        <taxon>Rhabditida</taxon>
        <taxon>Tylenchina</taxon>
        <taxon>Panagrolaimomorpha</taxon>
        <taxon>Strongyloidoidea</taxon>
        <taxon>Steinernematidae</taxon>
        <taxon>Steinernema</taxon>
    </lineage>
</organism>
<keyword evidence="4" id="KW-1185">Reference proteome</keyword>
<protein>
    <recommendedName>
        <fullName evidence="5">Extracellular membrane protein CFEM domain-containing protein</fullName>
    </recommendedName>
</protein>
<dbReference type="AlphaFoldDB" id="A0A4V5ZXW3"/>
<feature type="signal peptide" evidence="2">
    <location>
        <begin position="1"/>
        <end position="24"/>
    </location>
</feature>
<name>A0A4V5ZXW3_STECR</name>
<feature type="chain" id="PRO_5020533115" description="Extracellular membrane protein CFEM domain-containing protein" evidence="2">
    <location>
        <begin position="25"/>
        <end position="164"/>
    </location>
</feature>
<proteinExistence type="predicted"/>
<comment type="caution">
    <text evidence="3">The sequence shown here is derived from an EMBL/GenBank/DDBJ whole genome shotgun (WGS) entry which is preliminary data.</text>
</comment>
<reference evidence="3 4" key="2">
    <citation type="journal article" date="2019" name="G3 (Bethesda)">
        <title>Hybrid Assembly of the Genome of the Entomopathogenic Nematode Steinernema carpocapsae Identifies the X-Chromosome.</title>
        <authorList>
            <person name="Serra L."/>
            <person name="Macchietto M."/>
            <person name="Macias-Munoz A."/>
            <person name="McGill C.J."/>
            <person name="Rodriguez I.M."/>
            <person name="Rodriguez B."/>
            <person name="Murad R."/>
            <person name="Mortazavi A."/>
        </authorList>
    </citation>
    <scope>NUCLEOTIDE SEQUENCE [LARGE SCALE GENOMIC DNA]</scope>
    <source>
        <strain evidence="3 4">ALL</strain>
    </source>
</reference>
<accession>A0A4V5ZXW3</accession>
<evidence type="ECO:0000256" key="1">
    <source>
        <dbReference type="SAM" id="Phobius"/>
    </source>
</evidence>
<dbReference type="EMBL" id="AZBU02000011">
    <property type="protein sequence ID" value="TKR61345.1"/>
    <property type="molecule type" value="Genomic_DNA"/>
</dbReference>
<sequence>MFLFSSCTLCLVLFCASLPLASVAFDIPSPLNTTRFHCGNSFAEKMISVLGLAMMCPLGSAGIQRCCGQSQICYENEAERNFCEDVFCECVTEVVTSTEWCSPEILTVSCSNSQLGPAKNVVKNRPSTFYTPSWTVIGYIGATFAVGWFMGVIINTILKYLGLI</sequence>
<evidence type="ECO:0000313" key="4">
    <source>
        <dbReference type="Proteomes" id="UP000298663"/>
    </source>
</evidence>
<keyword evidence="2" id="KW-0732">Signal</keyword>
<dbReference type="Proteomes" id="UP000298663">
    <property type="component" value="Unassembled WGS sequence"/>
</dbReference>
<feature type="transmembrane region" description="Helical" evidence="1">
    <location>
        <begin position="136"/>
        <end position="158"/>
    </location>
</feature>
<gene>
    <name evidence="3" type="ORF">L596_028463</name>
</gene>
<dbReference type="OrthoDB" id="5773255at2759"/>
<keyword evidence="1" id="KW-1133">Transmembrane helix</keyword>
<evidence type="ECO:0000256" key="2">
    <source>
        <dbReference type="SAM" id="SignalP"/>
    </source>
</evidence>
<evidence type="ECO:0000313" key="3">
    <source>
        <dbReference type="EMBL" id="TKR61345.1"/>
    </source>
</evidence>
<reference evidence="3 4" key="1">
    <citation type="journal article" date="2015" name="Genome Biol.">
        <title>Comparative genomics of Steinernema reveals deeply conserved gene regulatory networks.</title>
        <authorList>
            <person name="Dillman A.R."/>
            <person name="Macchietto M."/>
            <person name="Porter C.F."/>
            <person name="Rogers A."/>
            <person name="Williams B."/>
            <person name="Antoshechkin I."/>
            <person name="Lee M.M."/>
            <person name="Goodwin Z."/>
            <person name="Lu X."/>
            <person name="Lewis E.E."/>
            <person name="Goodrich-Blair H."/>
            <person name="Stock S.P."/>
            <person name="Adams B.J."/>
            <person name="Sternberg P.W."/>
            <person name="Mortazavi A."/>
        </authorList>
    </citation>
    <scope>NUCLEOTIDE SEQUENCE [LARGE SCALE GENOMIC DNA]</scope>
    <source>
        <strain evidence="3 4">ALL</strain>
    </source>
</reference>
<evidence type="ECO:0008006" key="5">
    <source>
        <dbReference type="Google" id="ProtNLM"/>
    </source>
</evidence>